<reference evidence="3" key="1">
    <citation type="submission" date="2016-11" db="UniProtKB">
        <authorList>
            <consortium name="WormBaseParasite"/>
        </authorList>
    </citation>
    <scope>IDENTIFICATION</scope>
</reference>
<feature type="region of interest" description="Disordered" evidence="1">
    <location>
        <begin position="1"/>
        <end position="28"/>
    </location>
</feature>
<organism evidence="2 3">
    <name type="scientific">Macrostomum lignano</name>
    <dbReference type="NCBI Taxonomy" id="282301"/>
    <lineage>
        <taxon>Eukaryota</taxon>
        <taxon>Metazoa</taxon>
        <taxon>Spiralia</taxon>
        <taxon>Lophotrochozoa</taxon>
        <taxon>Platyhelminthes</taxon>
        <taxon>Rhabditophora</taxon>
        <taxon>Macrostomorpha</taxon>
        <taxon>Macrostomida</taxon>
        <taxon>Macrostomidae</taxon>
        <taxon>Macrostomum</taxon>
    </lineage>
</organism>
<name>A0A1I8JP73_9PLAT</name>
<dbReference type="AlphaFoldDB" id="A0A1I8JP73"/>
<sequence>MASAACLSAGRGALRKSTGIPAPALVPQRSTRPDLSTWCPTGFQRSAINGQVPTVQWCRWRPGNVPRALCAL</sequence>
<evidence type="ECO:0000313" key="3">
    <source>
        <dbReference type="WBParaSite" id="snap_masked-unitig_36023-processed-gene-0.1-mRNA-1"/>
    </source>
</evidence>
<evidence type="ECO:0000256" key="1">
    <source>
        <dbReference type="SAM" id="MobiDB-lite"/>
    </source>
</evidence>
<evidence type="ECO:0000313" key="2">
    <source>
        <dbReference type="Proteomes" id="UP000095280"/>
    </source>
</evidence>
<accession>A0A1I8JP73</accession>
<dbReference type="Proteomes" id="UP000095280">
    <property type="component" value="Unplaced"/>
</dbReference>
<keyword evidence="2" id="KW-1185">Reference proteome</keyword>
<dbReference type="WBParaSite" id="snap_masked-unitig_36023-processed-gene-0.1-mRNA-1">
    <property type="protein sequence ID" value="snap_masked-unitig_36023-processed-gene-0.1-mRNA-1"/>
    <property type="gene ID" value="snap_masked-unitig_36023-processed-gene-0.1"/>
</dbReference>
<proteinExistence type="predicted"/>
<protein>
    <submittedName>
        <fullName evidence="3">MRPL21</fullName>
    </submittedName>
</protein>